<name>A0A0P9RID6_9PSED</name>
<comment type="similarity">
    <text evidence="1 11">Belongs to the ApbE family.</text>
</comment>
<evidence type="ECO:0000256" key="10">
    <source>
        <dbReference type="ARBA" id="ARBA00048540"/>
    </source>
</evidence>
<keyword evidence="14" id="KW-1185">Reference proteome</keyword>
<gene>
    <name evidence="13" type="ORF">ALO75_02307</name>
</gene>
<evidence type="ECO:0000313" key="13">
    <source>
        <dbReference type="EMBL" id="KPX11566.1"/>
    </source>
</evidence>
<evidence type="ECO:0000256" key="6">
    <source>
        <dbReference type="ARBA" id="ARBA00022723"/>
    </source>
</evidence>
<evidence type="ECO:0000256" key="11">
    <source>
        <dbReference type="PIRNR" id="PIRNR006268"/>
    </source>
</evidence>
<dbReference type="Pfam" id="PF02424">
    <property type="entry name" value="ApbE"/>
    <property type="match status" value="1"/>
</dbReference>
<evidence type="ECO:0000256" key="9">
    <source>
        <dbReference type="ARBA" id="ARBA00031306"/>
    </source>
</evidence>
<evidence type="ECO:0000256" key="7">
    <source>
        <dbReference type="ARBA" id="ARBA00022827"/>
    </source>
</evidence>
<keyword evidence="4 11" id="KW-0285">Flavoprotein</keyword>
<reference evidence="13 14" key="1">
    <citation type="submission" date="2015-09" db="EMBL/GenBank/DDBJ databases">
        <title>Genome announcement of multiple Pseudomonas syringae strains.</title>
        <authorList>
            <person name="Thakur S."/>
            <person name="Wang P.W."/>
            <person name="Gong Y."/>
            <person name="Weir B.S."/>
            <person name="Guttman D.S."/>
        </authorList>
    </citation>
    <scope>NUCLEOTIDE SEQUENCE [LARGE SCALE GENOMIC DNA]</scope>
    <source>
        <strain evidence="13 14">ICMP17001</strain>
    </source>
</reference>
<keyword evidence="7 11" id="KW-0274">FAD</keyword>
<accession>A0A0P9RID6</accession>
<keyword evidence="5 11" id="KW-0808">Transferase</keyword>
<dbReference type="PANTHER" id="PTHR30040">
    <property type="entry name" value="THIAMINE BIOSYNTHESIS LIPOPROTEIN APBE"/>
    <property type="match status" value="1"/>
</dbReference>
<evidence type="ECO:0000256" key="5">
    <source>
        <dbReference type="ARBA" id="ARBA00022679"/>
    </source>
</evidence>
<evidence type="ECO:0000256" key="12">
    <source>
        <dbReference type="PIRSR" id="PIRSR006268-2"/>
    </source>
</evidence>
<dbReference type="PIRSF" id="PIRSF006268">
    <property type="entry name" value="ApbE"/>
    <property type="match status" value="1"/>
</dbReference>
<comment type="catalytic activity">
    <reaction evidence="10 11">
        <text>L-threonyl-[protein] + FAD = FMN-L-threonyl-[protein] + AMP + H(+)</text>
        <dbReference type="Rhea" id="RHEA:36847"/>
        <dbReference type="Rhea" id="RHEA-COMP:11060"/>
        <dbReference type="Rhea" id="RHEA-COMP:11061"/>
        <dbReference type="ChEBI" id="CHEBI:15378"/>
        <dbReference type="ChEBI" id="CHEBI:30013"/>
        <dbReference type="ChEBI" id="CHEBI:57692"/>
        <dbReference type="ChEBI" id="CHEBI:74257"/>
        <dbReference type="ChEBI" id="CHEBI:456215"/>
        <dbReference type="EC" id="2.7.1.180"/>
    </reaction>
</comment>
<dbReference type="EMBL" id="LJQC01000029">
    <property type="protein sequence ID" value="KPX11566.1"/>
    <property type="molecule type" value="Genomic_DNA"/>
</dbReference>
<feature type="binding site" evidence="12">
    <location>
        <position position="288"/>
    </location>
    <ligand>
        <name>Mg(2+)</name>
        <dbReference type="ChEBI" id="CHEBI:18420"/>
    </ligand>
</feature>
<dbReference type="PANTHER" id="PTHR30040:SF2">
    <property type="entry name" value="FAD:PROTEIN FMN TRANSFERASE"/>
    <property type="match status" value="1"/>
</dbReference>
<comment type="cofactor">
    <cofactor evidence="12">
        <name>Mg(2+)</name>
        <dbReference type="ChEBI" id="CHEBI:18420"/>
    </cofactor>
    <cofactor evidence="12">
        <name>Mn(2+)</name>
        <dbReference type="ChEBI" id="CHEBI:29035"/>
    </cofactor>
    <text evidence="12">Magnesium. Can also use manganese.</text>
</comment>
<feature type="binding site" evidence="12">
    <location>
        <position position="174"/>
    </location>
    <ligand>
        <name>Mg(2+)</name>
        <dbReference type="ChEBI" id="CHEBI:18420"/>
    </ligand>
</feature>
<sequence length="340" mass="37188">MGLRRFGKVAGCLVLLVCVGCGQARKLESFGGPTMGSHYSVVYARASGQPEPAAVRPQVEAILDEVDQQMSLWRTDSDIERFNALPANSCQVMPEPVLKMIGVGEQLAQESDGAFDLTVKPLMDLWGGGPHMLFEQMPLVRQLARTQTLVGYRNLRIVGDRLCKSAAVQVDLNSIAAGYAVDRISERMDALGLHDYLVQATGELKVSGLKPDGSPWRVTLDAPLDDGTVTQKVFPLEGYAVSTSGDFRRYIDHDGWRISDTLDALTGKPISHGLASVTVIHPSALMADGLSSLLLILGPQQGWNYAQEHKIPAFFVIRADKRFIIRSNASFDRLVVEQPR</sequence>
<protein>
    <recommendedName>
        <fullName evidence="3 11">FAD:protein FMN transferase</fullName>
        <ecNumber evidence="2 11">2.7.1.180</ecNumber>
    </recommendedName>
    <alternativeName>
        <fullName evidence="9 11">Flavin transferase</fullName>
    </alternativeName>
</protein>
<keyword evidence="8 11" id="KW-0460">Magnesium</keyword>
<dbReference type="Gene3D" id="3.10.520.10">
    <property type="entry name" value="ApbE-like domains"/>
    <property type="match status" value="1"/>
</dbReference>
<evidence type="ECO:0000256" key="4">
    <source>
        <dbReference type="ARBA" id="ARBA00022630"/>
    </source>
</evidence>
<evidence type="ECO:0000256" key="3">
    <source>
        <dbReference type="ARBA" id="ARBA00016337"/>
    </source>
</evidence>
<dbReference type="EC" id="2.7.1.180" evidence="2 11"/>
<dbReference type="RefSeq" id="WP_046237070.1">
    <property type="nucleotide sequence ID" value="NZ_LJQC01000029.1"/>
</dbReference>
<dbReference type="AlphaFoldDB" id="A0A0P9RID6"/>
<dbReference type="GO" id="GO:0016740">
    <property type="term" value="F:transferase activity"/>
    <property type="evidence" value="ECO:0007669"/>
    <property type="project" value="UniProtKB-UniRule"/>
</dbReference>
<dbReference type="InterPro" id="IPR024932">
    <property type="entry name" value="ApbE"/>
</dbReference>
<organism evidence="13 14">
    <name type="scientific">Pseudomonas syringae pv. coryli</name>
    <dbReference type="NCBI Taxonomy" id="317659"/>
    <lineage>
        <taxon>Bacteria</taxon>
        <taxon>Pseudomonadati</taxon>
        <taxon>Pseudomonadota</taxon>
        <taxon>Gammaproteobacteria</taxon>
        <taxon>Pseudomonadales</taxon>
        <taxon>Pseudomonadaceae</taxon>
        <taxon>Pseudomonas</taxon>
    </lineage>
</organism>
<feature type="binding site" evidence="12">
    <location>
        <position position="292"/>
    </location>
    <ligand>
        <name>Mg(2+)</name>
        <dbReference type="ChEBI" id="CHEBI:18420"/>
    </ligand>
</feature>
<keyword evidence="6 11" id="KW-0479">Metal-binding</keyword>
<dbReference type="PATRIC" id="fig|317659.3.peg.3537"/>
<evidence type="ECO:0000313" key="14">
    <source>
        <dbReference type="Proteomes" id="UP000051335"/>
    </source>
</evidence>
<proteinExistence type="inferred from homology"/>
<evidence type="ECO:0000256" key="1">
    <source>
        <dbReference type="ARBA" id="ARBA00008282"/>
    </source>
</evidence>
<dbReference type="GO" id="GO:0046872">
    <property type="term" value="F:metal ion binding"/>
    <property type="evidence" value="ECO:0007669"/>
    <property type="project" value="UniProtKB-UniRule"/>
</dbReference>
<evidence type="ECO:0000256" key="8">
    <source>
        <dbReference type="ARBA" id="ARBA00022842"/>
    </source>
</evidence>
<keyword evidence="13" id="KW-0449">Lipoprotein</keyword>
<dbReference type="Proteomes" id="UP000051335">
    <property type="component" value="Unassembled WGS sequence"/>
</dbReference>
<dbReference type="SUPFAM" id="SSF143631">
    <property type="entry name" value="ApbE-like"/>
    <property type="match status" value="1"/>
</dbReference>
<dbReference type="InterPro" id="IPR003374">
    <property type="entry name" value="ApbE-like_sf"/>
</dbReference>
<evidence type="ECO:0000256" key="2">
    <source>
        <dbReference type="ARBA" id="ARBA00011955"/>
    </source>
</evidence>
<comment type="caution">
    <text evidence="13">The sequence shown here is derived from an EMBL/GenBank/DDBJ whole genome shotgun (WGS) entry which is preliminary data.</text>
</comment>